<feature type="region of interest" description="Disordered" evidence="1">
    <location>
        <begin position="77"/>
        <end position="146"/>
    </location>
</feature>
<feature type="compositionally biased region" description="Basic residues" evidence="1">
    <location>
        <begin position="1478"/>
        <end position="1488"/>
    </location>
</feature>
<feature type="region of interest" description="Disordered" evidence="1">
    <location>
        <begin position="1"/>
        <end position="45"/>
    </location>
</feature>
<feature type="region of interest" description="Disordered" evidence="1">
    <location>
        <begin position="490"/>
        <end position="798"/>
    </location>
</feature>
<feature type="region of interest" description="Disordered" evidence="1">
    <location>
        <begin position="1222"/>
        <end position="1285"/>
    </location>
</feature>
<feature type="compositionally biased region" description="Low complexity" evidence="1">
    <location>
        <begin position="668"/>
        <end position="686"/>
    </location>
</feature>
<dbReference type="PROSITE" id="PS50245">
    <property type="entry name" value="CAP_GLY_2"/>
    <property type="match status" value="1"/>
</dbReference>
<accession>A0A8B6E6B4</accession>
<comment type="caution">
    <text evidence="3">The sequence shown here is derived from an EMBL/GenBank/DDBJ whole genome shotgun (WGS) entry which is preliminary data.</text>
</comment>
<evidence type="ECO:0000313" key="4">
    <source>
        <dbReference type="Proteomes" id="UP000596742"/>
    </source>
</evidence>
<dbReference type="InterPro" id="IPR036859">
    <property type="entry name" value="CAP-Gly_dom_sf"/>
</dbReference>
<feature type="compositionally biased region" description="Acidic residues" evidence="1">
    <location>
        <begin position="88"/>
        <end position="99"/>
    </location>
</feature>
<feature type="compositionally biased region" description="Basic and acidic residues" evidence="1">
    <location>
        <begin position="126"/>
        <end position="144"/>
    </location>
</feature>
<feature type="region of interest" description="Disordered" evidence="1">
    <location>
        <begin position="428"/>
        <end position="450"/>
    </location>
</feature>
<feature type="compositionally biased region" description="Polar residues" evidence="1">
    <location>
        <begin position="77"/>
        <end position="87"/>
    </location>
</feature>
<proteinExistence type="predicted"/>
<feature type="region of interest" description="Disordered" evidence="1">
    <location>
        <begin position="1461"/>
        <end position="1577"/>
    </location>
</feature>
<feature type="compositionally biased region" description="Basic and acidic residues" evidence="1">
    <location>
        <begin position="852"/>
        <end position="861"/>
    </location>
</feature>
<feature type="region of interest" description="Disordered" evidence="1">
    <location>
        <begin position="904"/>
        <end position="929"/>
    </location>
</feature>
<sequence>MDDPIPPGLSETHEENEITTSTENKSSEDQLVSTQEDTDSQTCQQDLTQQLKDTEHVSTDNGSSVDPEPEVLIALAQNSTEQIQNTEESVDEKDGDEIASQEADTFTDISPEESENFEEKNDDIDSDFKESEKFESETSEKFESETSEIIFSENLFNDSEISEKNSVHEEVLHDSLNSTREEVGIFITQDQREEENQPEEMPEKREEEVVSPSLQRANLRFRWAKTIPVSSNEIIFFSSHKMEEPLKLTWSEGADCYYSKDLEVPTGMYKGTLVIDEKSYPIDEVTVKHYTFEADLYVKDDIIEDNFSAEREKTVEDVNTYSNPNKSSNDQTGLHYTGKIEDIIRQQMHSVSPEQEFTVKSDHGSGRHTPIGDVGFETYQDGLNNSYSKHLNASVVEDEIEQSFNQSQHSSKPQTPQPTVEEIIENTLRESRSQERTTPQSDRLADFFSSEDQRISTDKILNGDGSLEFAEHYKSPSSSARQTPQRDFIGDVLGFDQPKSTEGSVHSSEQRRTPIRSVEGSLHSSARHTPLEGSMHGSDRRTSLEGSLHGSTRHTPLEGSLHGSDRRTPLDGSLHGSDRRTPLDGSLHGSDRRTPLDGSFHGSDRRTPLEGSLHGSLGRHTPLDDIVQTASPAGSLHGSTHSSTRQTPLQTSTRQTPSETFRTSQENLYGSHSSLPGHGGSRPLSLTSEQELTQYFEQSSKRVSESASTGSTKTPTPQQYTSGIQSNGNRAHGASSLPVITTQQRLQAEKRSKTPDNYIRVPGSMTSPAAVARPSSVTRGSTPSSRASNRTITPGDDVERQLSMDSVVQKRIEDLEDTVRNLRKLLSAREQEVHELTDQLNDIRDINRSLQDDLEHSREKQSSTPKPGKNQELERRYGLLSNEKEILAQEVVKLHDHINDLQRRLERDGRPDGETHPSISSYDPNNPNALQRKIADLQSQVQDLQEANESAVLEVNNSERKIKDLTKQNEGFRTTQNVGHQDLHAENRMLHDKISKLWEQGYGDSTDHKVRVENQQLRDDNRAIRERNYKLHEENLKLKEEVTEIRRVLERQSSDSKMSRISVGNLEREHMDSKYSSLDRSKLPSLGIEKSPNTSLTLLNGHVDHRPIPEKDGHRYSYRQNKEEKLYTGLSERESVNKYSTQIDDSKYRTSMEKSEPYLRNTYVSDDLKSSYDTDARTFRDVENKEESRFRSSLERAEAKLRSSLEKNSYLDKITRYETKGTDRLKTDRSLDRSLDRSRTPERPKSETYRSMPDGISDKDERSPSQRYDLTPTRHHDNRIDRKTEYEKRNDYGLESKSLTSIDRDYKTLTASYPELARIVPTSDAEKRREMSRSEVDLRPKRGRSRSPDRHNCTARSTSPKRGLPKPSGFRFRNITKHRMPHQTYKWDGLNRTEGYLRDEDMSRYTCTRPRVDTRMSYSTQDYHNRDYDAYNSYDKKYSSYQSDGNESDTATDILVSAQPYEQRISPVSPIESQDHKGHSKYHRRSYSQRRDSLGSDCSSIEDVEESYSKQRLHNRSKSADGRELLRRTEPMGSSGRTPTPNRTDRFGLTTGDPGFRSITPNVLPTQHNRSLDRGSLTNITTGLRPFAPRTPGDINIEDVVKFSRQGGKLSQGKIKFVGHLPGRSDIYLGVELDKEDGKHDGTFEGVRYYKCKPNKGVFVAFNKVVMAWAPNL</sequence>
<feature type="region of interest" description="Disordered" evidence="1">
    <location>
        <begin position="51"/>
        <end position="70"/>
    </location>
</feature>
<feature type="compositionally biased region" description="Polar residues" evidence="1">
    <location>
        <begin position="18"/>
        <end position="45"/>
    </location>
</feature>
<feature type="region of interest" description="Disordered" evidence="1">
    <location>
        <begin position="852"/>
        <end position="873"/>
    </location>
</feature>
<feature type="compositionally biased region" description="Basic and acidic residues" evidence="1">
    <location>
        <begin position="1222"/>
        <end position="1248"/>
    </location>
</feature>
<keyword evidence="4" id="KW-1185">Reference proteome</keyword>
<dbReference type="OrthoDB" id="2130750at2759"/>
<evidence type="ECO:0000256" key="1">
    <source>
        <dbReference type="SAM" id="MobiDB-lite"/>
    </source>
</evidence>
<feature type="compositionally biased region" description="Polar residues" evidence="1">
    <location>
        <begin position="705"/>
        <end position="729"/>
    </location>
</feature>
<organism evidence="3 4">
    <name type="scientific">Mytilus galloprovincialis</name>
    <name type="common">Mediterranean mussel</name>
    <dbReference type="NCBI Taxonomy" id="29158"/>
    <lineage>
        <taxon>Eukaryota</taxon>
        <taxon>Metazoa</taxon>
        <taxon>Spiralia</taxon>
        <taxon>Lophotrochozoa</taxon>
        <taxon>Mollusca</taxon>
        <taxon>Bivalvia</taxon>
        <taxon>Autobranchia</taxon>
        <taxon>Pteriomorphia</taxon>
        <taxon>Mytilida</taxon>
        <taxon>Mytiloidea</taxon>
        <taxon>Mytilidae</taxon>
        <taxon>Mytilinae</taxon>
        <taxon>Mytilus</taxon>
    </lineage>
</organism>
<dbReference type="SUPFAM" id="SSF74924">
    <property type="entry name" value="Cap-Gly domain"/>
    <property type="match status" value="1"/>
</dbReference>
<evidence type="ECO:0000259" key="2">
    <source>
        <dbReference type="PROSITE" id="PS50245"/>
    </source>
</evidence>
<dbReference type="SMART" id="SM01052">
    <property type="entry name" value="CAP_GLY"/>
    <property type="match status" value="1"/>
</dbReference>
<feature type="compositionally biased region" description="Polar residues" evidence="1">
    <location>
        <begin position="402"/>
        <end position="418"/>
    </location>
</feature>
<reference evidence="3" key="1">
    <citation type="submission" date="2018-11" db="EMBL/GenBank/DDBJ databases">
        <authorList>
            <person name="Alioto T."/>
            <person name="Alioto T."/>
        </authorList>
    </citation>
    <scope>NUCLEOTIDE SEQUENCE</scope>
</reference>
<dbReference type="InterPro" id="IPR000938">
    <property type="entry name" value="CAP-Gly_domain"/>
</dbReference>
<feature type="compositionally biased region" description="Acidic residues" evidence="1">
    <location>
        <begin position="110"/>
        <end position="125"/>
    </location>
</feature>
<gene>
    <name evidence="3" type="ORF">MGAL_10B088758</name>
</gene>
<feature type="domain" description="CAP-Gly" evidence="2">
    <location>
        <begin position="1619"/>
        <end position="1661"/>
    </location>
</feature>
<feature type="compositionally biased region" description="Basic and acidic residues" evidence="1">
    <location>
        <begin position="1324"/>
        <end position="1352"/>
    </location>
</feature>
<feature type="compositionally biased region" description="Basic and acidic residues" evidence="1">
    <location>
        <begin position="1272"/>
        <end position="1285"/>
    </location>
</feature>
<feature type="region of interest" description="Disordered" evidence="1">
    <location>
        <begin position="353"/>
        <end position="377"/>
    </location>
</feature>
<feature type="compositionally biased region" description="Polar residues" evidence="1">
    <location>
        <begin position="498"/>
        <end position="507"/>
    </location>
</feature>
<feature type="region of interest" description="Disordered" evidence="1">
    <location>
        <begin position="1320"/>
        <end position="1372"/>
    </location>
</feature>
<dbReference type="EMBL" id="UYJE01004680">
    <property type="protein sequence ID" value="VDI30367.1"/>
    <property type="molecule type" value="Genomic_DNA"/>
</dbReference>
<feature type="compositionally biased region" description="Polar residues" evidence="1">
    <location>
        <begin position="917"/>
        <end position="929"/>
    </location>
</feature>
<feature type="compositionally biased region" description="Basic and acidic residues" evidence="1">
    <location>
        <begin position="1518"/>
        <end position="1530"/>
    </location>
</feature>
<dbReference type="Gene3D" id="2.30.30.190">
    <property type="entry name" value="CAP Gly-rich-like domain"/>
    <property type="match status" value="1"/>
</dbReference>
<evidence type="ECO:0000313" key="3">
    <source>
        <dbReference type="EMBL" id="VDI30367.1"/>
    </source>
</evidence>
<feature type="region of interest" description="Disordered" evidence="1">
    <location>
        <begin position="401"/>
        <end position="420"/>
    </location>
</feature>
<feature type="compositionally biased region" description="Polar residues" evidence="1">
    <location>
        <begin position="687"/>
        <end position="698"/>
    </location>
</feature>
<dbReference type="Proteomes" id="UP000596742">
    <property type="component" value="Unassembled WGS sequence"/>
</dbReference>
<protein>
    <recommendedName>
        <fullName evidence="2">CAP-Gly domain-containing protein</fullName>
    </recommendedName>
</protein>
<feature type="compositionally biased region" description="Polar residues" evidence="1">
    <location>
        <begin position="628"/>
        <end position="667"/>
    </location>
</feature>
<feature type="compositionally biased region" description="Basic and acidic residues" evidence="1">
    <location>
        <begin position="904"/>
        <end position="915"/>
    </location>
</feature>
<name>A0A8B6E6B4_MYTGA</name>
<feature type="compositionally biased region" description="Polar residues" evidence="1">
    <location>
        <begin position="1559"/>
        <end position="1569"/>
    </location>
</feature>
<dbReference type="Pfam" id="PF01302">
    <property type="entry name" value="CAP_GLY"/>
    <property type="match status" value="1"/>
</dbReference>
<feature type="compositionally biased region" description="Polar residues" evidence="1">
    <location>
        <begin position="775"/>
        <end position="792"/>
    </location>
</feature>